<name>A0AAD7DJK8_MYCRO</name>
<keyword evidence="2" id="KW-1185">Reference proteome</keyword>
<accession>A0AAD7DJK8</accession>
<dbReference type="PANTHER" id="PTHR31687">
    <property type="match status" value="1"/>
</dbReference>
<evidence type="ECO:0000313" key="2">
    <source>
        <dbReference type="Proteomes" id="UP001221757"/>
    </source>
</evidence>
<dbReference type="AlphaFoldDB" id="A0AAD7DJK8"/>
<gene>
    <name evidence="1" type="ORF">B0H17DRAFT_512940</name>
</gene>
<evidence type="ECO:0008006" key="3">
    <source>
        <dbReference type="Google" id="ProtNLM"/>
    </source>
</evidence>
<protein>
    <recommendedName>
        <fullName evidence="3">DUF1688-domain-containing protein</fullName>
    </recommendedName>
</protein>
<sequence>MNLTANTPPAQTAEYLRTLPSIRERCTRVFDLAKEGKLQYFDYHPEKEDDVTAFCVDIIKRDFGTDFAKIPPHGRWRHMDANRGRIEPLVAKWSCFPEPPSTTEAAKRLIDLFMVSVLLDAGAGNQWTYTEKESGVQFSRSEGLGVAAVHMFEHGLFSSDAAQPYRVDAEGLSRVTVDKVAAELQVTPENPLVGLEGRTSLLTNLSTALRASPQFFGADARPGNIIDFLETQSVLSGEERHVPVAALWAALITGLQPIWPPARTALAGVSLGDVWPCAALAQASSTSEEGATLVPFHKLTGWLAYSLMEPLQHFLHWRFTGIEDMTGLPEYRNGGLFLDLGVLSLKPGIVPADGGIPRLEPSHPAIIEWRALTVILLDRTAVALRLALPAPDLTLAQVLESATWKGGREIAKTLRGAAGGPPIEIISDGTLF</sequence>
<dbReference type="Proteomes" id="UP001221757">
    <property type="component" value="Unassembled WGS sequence"/>
</dbReference>
<evidence type="ECO:0000313" key="1">
    <source>
        <dbReference type="EMBL" id="KAJ7692908.1"/>
    </source>
</evidence>
<dbReference type="PANTHER" id="PTHR31687:SF3">
    <property type="entry name" value="PROTEIN URG3"/>
    <property type="match status" value="1"/>
</dbReference>
<organism evidence="1 2">
    <name type="scientific">Mycena rosella</name>
    <name type="common">Pink bonnet</name>
    <name type="synonym">Agaricus rosellus</name>
    <dbReference type="NCBI Taxonomy" id="1033263"/>
    <lineage>
        <taxon>Eukaryota</taxon>
        <taxon>Fungi</taxon>
        <taxon>Dikarya</taxon>
        <taxon>Basidiomycota</taxon>
        <taxon>Agaricomycotina</taxon>
        <taxon>Agaricomycetes</taxon>
        <taxon>Agaricomycetidae</taxon>
        <taxon>Agaricales</taxon>
        <taxon>Marasmiineae</taxon>
        <taxon>Mycenaceae</taxon>
        <taxon>Mycena</taxon>
    </lineage>
</organism>
<dbReference type="EMBL" id="JARKIE010000049">
    <property type="protein sequence ID" value="KAJ7692908.1"/>
    <property type="molecule type" value="Genomic_DNA"/>
</dbReference>
<comment type="caution">
    <text evidence="1">The sequence shown here is derived from an EMBL/GenBank/DDBJ whole genome shotgun (WGS) entry which is preliminary data.</text>
</comment>
<dbReference type="Pfam" id="PF07958">
    <property type="entry name" value="DUF1688"/>
    <property type="match status" value="1"/>
</dbReference>
<dbReference type="InterPro" id="IPR012469">
    <property type="entry name" value="DUF1688"/>
</dbReference>
<proteinExistence type="predicted"/>
<reference evidence="1" key="1">
    <citation type="submission" date="2023-03" db="EMBL/GenBank/DDBJ databases">
        <title>Massive genome expansion in bonnet fungi (Mycena s.s.) driven by repeated elements and novel gene families across ecological guilds.</title>
        <authorList>
            <consortium name="Lawrence Berkeley National Laboratory"/>
            <person name="Harder C.B."/>
            <person name="Miyauchi S."/>
            <person name="Viragh M."/>
            <person name="Kuo A."/>
            <person name="Thoen E."/>
            <person name="Andreopoulos B."/>
            <person name="Lu D."/>
            <person name="Skrede I."/>
            <person name="Drula E."/>
            <person name="Henrissat B."/>
            <person name="Morin E."/>
            <person name="Kohler A."/>
            <person name="Barry K."/>
            <person name="LaButti K."/>
            <person name="Morin E."/>
            <person name="Salamov A."/>
            <person name="Lipzen A."/>
            <person name="Mereny Z."/>
            <person name="Hegedus B."/>
            <person name="Baldrian P."/>
            <person name="Stursova M."/>
            <person name="Weitz H."/>
            <person name="Taylor A."/>
            <person name="Grigoriev I.V."/>
            <person name="Nagy L.G."/>
            <person name="Martin F."/>
            <person name="Kauserud H."/>
        </authorList>
    </citation>
    <scope>NUCLEOTIDE SEQUENCE</scope>
    <source>
        <strain evidence="1">CBHHK067</strain>
    </source>
</reference>